<comment type="similarity">
    <text evidence="4">Belongs to the HIPP family.</text>
</comment>
<evidence type="ECO:0000256" key="4">
    <source>
        <dbReference type="ARBA" id="ARBA00024045"/>
    </source>
</evidence>
<dbReference type="AlphaFoldDB" id="A0AAD3XT69"/>
<dbReference type="CDD" id="cd00371">
    <property type="entry name" value="HMA"/>
    <property type="match status" value="2"/>
</dbReference>
<feature type="compositionally biased region" description="Gly residues" evidence="5">
    <location>
        <begin position="254"/>
        <end position="264"/>
    </location>
</feature>
<dbReference type="Gene3D" id="3.30.70.100">
    <property type="match status" value="2"/>
</dbReference>
<gene>
    <name evidence="7" type="ORF">Nepgr_018563</name>
</gene>
<dbReference type="EMBL" id="BSYO01000017">
    <property type="protein sequence ID" value="GMH16722.1"/>
    <property type="molecule type" value="Genomic_DNA"/>
</dbReference>
<dbReference type="InterPro" id="IPR036163">
    <property type="entry name" value="HMA_dom_sf"/>
</dbReference>
<dbReference type="SUPFAM" id="SSF55008">
    <property type="entry name" value="HMA, heavy metal-associated domain"/>
    <property type="match status" value="2"/>
</dbReference>
<dbReference type="Proteomes" id="UP001279734">
    <property type="component" value="Unassembled WGS sequence"/>
</dbReference>
<evidence type="ECO:0000313" key="7">
    <source>
        <dbReference type="EMBL" id="GMH16722.1"/>
    </source>
</evidence>
<keyword evidence="1" id="KW-0488">Methylation</keyword>
<dbReference type="GO" id="GO:0046872">
    <property type="term" value="F:metal ion binding"/>
    <property type="evidence" value="ECO:0007669"/>
    <property type="project" value="UniProtKB-KW"/>
</dbReference>
<organism evidence="7 8">
    <name type="scientific">Nepenthes gracilis</name>
    <name type="common">Slender pitcher plant</name>
    <dbReference type="NCBI Taxonomy" id="150966"/>
    <lineage>
        <taxon>Eukaryota</taxon>
        <taxon>Viridiplantae</taxon>
        <taxon>Streptophyta</taxon>
        <taxon>Embryophyta</taxon>
        <taxon>Tracheophyta</taxon>
        <taxon>Spermatophyta</taxon>
        <taxon>Magnoliopsida</taxon>
        <taxon>eudicotyledons</taxon>
        <taxon>Gunneridae</taxon>
        <taxon>Pentapetalae</taxon>
        <taxon>Caryophyllales</taxon>
        <taxon>Nepenthaceae</taxon>
        <taxon>Nepenthes</taxon>
    </lineage>
</organism>
<dbReference type="Pfam" id="PF00403">
    <property type="entry name" value="HMA"/>
    <property type="match status" value="2"/>
</dbReference>
<sequence length="264" mass="28813">MEEEMKNGDEKKAKEKKGVKKREGGMEGKEDKASDRKKGTEKKPEDGSGKEAGRSEDAPPAQPPVIVLRVCMHCKGCARKVKKSLKGFNGVEDVITDCKNHEVVVKGGKADPLKVLERVRRKSHRNVELLSPIPKPPAFEKAKKPGEKAEPKAITVVLKVHLHCEACAQEIKKRIERMEEVEVASLDLKNSQVTVKGTFDPPELVDFVLKRTGQYAVVLKQDPPPPSEAEEKKGGTGGGGDGKWERRCGEKGRSGIGGGGRRGI</sequence>
<evidence type="ECO:0000313" key="8">
    <source>
        <dbReference type="Proteomes" id="UP001279734"/>
    </source>
</evidence>
<dbReference type="PROSITE" id="PS50846">
    <property type="entry name" value="HMA_2"/>
    <property type="match status" value="2"/>
</dbReference>
<evidence type="ECO:0000259" key="6">
    <source>
        <dbReference type="PROSITE" id="PS50846"/>
    </source>
</evidence>
<feature type="domain" description="HMA" evidence="6">
    <location>
        <begin position="153"/>
        <end position="217"/>
    </location>
</feature>
<feature type="region of interest" description="Disordered" evidence="5">
    <location>
        <begin position="1"/>
        <end position="61"/>
    </location>
</feature>
<dbReference type="InterPro" id="IPR044577">
    <property type="entry name" value="HIPP4/7/8/17/18/19"/>
</dbReference>
<keyword evidence="2" id="KW-0479">Metal-binding</keyword>
<accession>A0AAD3XT69</accession>
<dbReference type="PANTHER" id="PTHR46195">
    <property type="entry name" value="HEAVY METAL-ASSOCIATED ISOPRENYLATED PLANT PROTEIN 7"/>
    <property type="match status" value="1"/>
</dbReference>
<dbReference type="InterPro" id="IPR006121">
    <property type="entry name" value="HMA_dom"/>
</dbReference>
<evidence type="ECO:0000256" key="5">
    <source>
        <dbReference type="SAM" id="MobiDB-lite"/>
    </source>
</evidence>
<reference evidence="7" key="1">
    <citation type="submission" date="2023-05" db="EMBL/GenBank/DDBJ databases">
        <title>Nepenthes gracilis genome sequencing.</title>
        <authorList>
            <person name="Fukushima K."/>
        </authorList>
    </citation>
    <scope>NUCLEOTIDE SEQUENCE</scope>
    <source>
        <strain evidence="7">SING2019-196</strain>
    </source>
</reference>
<feature type="region of interest" description="Disordered" evidence="5">
    <location>
        <begin position="219"/>
        <end position="264"/>
    </location>
</feature>
<feature type="compositionally biased region" description="Basic and acidic residues" evidence="5">
    <location>
        <begin position="242"/>
        <end position="253"/>
    </location>
</feature>
<evidence type="ECO:0000256" key="2">
    <source>
        <dbReference type="ARBA" id="ARBA00022723"/>
    </source>
</evidence>
<keyword evidence="8" id="KW-1185">Reference proteome</keyword>
<feature type="domain" description="HMA" evidence="6">
    <location>
        <begin position="63"/>
        <end position="127"/>
    </location>
</feature>
<evidence type="ECO:0000256" key="3">
    <source>
        <dbReference type="ARBA" id="ARBA00023289"/>
    </source>
</evidence>
<feature type="compositionally biased region" description="Basic and acidic residues" evidence="5">
    <location>
        <begin position="21"/>
        <end position="57"/>
    </location>
</feature>
<evidence type="ECO:0000256" key="1">
    <source>
        <dbReference type="ARBA" id="ARBA00022481"/>
    </source>
</evidence>
<comment type="caution">
    <text evidence="7">The sequence shown here is derived from an EMBL/GenBank/DDBJ whole genome shotgun (WGS) entry which is preliminary data.</text>
</comment>
<feature type="compositionally biased region" description="Basic and acidic residues" evidence="5">
    <location>
        <begin position="1"/>
        <end position="13"/>
    </location>
</feature>
<keyword evidence="3" id="KW-0449">Lipoprotein</keyword>
<dbReference type="PANTHER" id="PTHR46195:SF2">
    <property type="entry name" value="HEAVY METAL-ASSOCIATED ISOPRENYLATED PLANT PROTEIN 7"/>
    <property type="match status" value="1"/>
</dbReference>
<name>A0AAD3XT69_NEPGR</name>
<protein>
    <recommendedName>
        <fullName evidence="6">HMA domain-containing protein</fullName>
    </recommendedName>
</protein>
<proteinExistence type="inferred from homology"/>
<keyword evidence="3" id="KW-0636">Prenylation</keyword>